<evidence type="ECO:0000313" key="2">
    <source>
        <dbReference type="EMBL" id="SIQ02213.1"/>
    </source>
</evidence>
<gene>
    <name evidence="2" type="ORF">SAMN05421546_0569</name>
</gene>
<keyword evidence="1" id="KW-0812">Transmembrane</keyword>
<dbReference type="RefSeq" id="WP_076585034.1">
    <property type="nucleotide sequence ID" value="NZ_FTLW01000001.1"/>
</dbReference>
<feature type="transmembrane region" description="Helical" evidence="1">
    <location>
        <begin position="20"/>
        <end position="37"/>
    </location>
</feature>
<dbReference type="PANTHER" id="PTHR42709:SF11">
    <property type="entry name" value="DEDA FAMILY PROTEIN"/>
    <property type="match status" value="1"/>
</dbReference>
<reference evidence="3" key="1">
    <citation type="submission" date="2017-01" db="EMBL/GenBank/DDBJ databases">
        <authorList>
            <person name="Varghese N."/>
            <person name="Submissions S."/>
        </authorList>
    </citation>
    <scope>NUCLEOTIDE SEQUENCE [LARGE SCALE GENOMIC DNA]</scope>
    <source>
        <strain evidence="3">UM1</strain>
    </source>
</reference>
<accession>A0A1N6PCZ8</accession>
<dbReference type="EMBL" id="FTLW01000001">
    <property type="protein sequence ID" value="SIQ02213.1"/>
    <property type="molecule type" value="Genomic_DNA"/>
</dbReference>
<evidence type="ECO:0000256" key="1">
    <source>
        <dbReference type="SAM" id="Phobius"/>
    </source>
</evidence>
<evidence type="ECO:0000313" key="3">
    <source>
        <dbReference type="Proteomes" id="UP000241788"/>
    </source>
</evidence>
<keyword evidence="3" id="KW-1185">Reference proteome</keyword>
<sequence>MKVFGPIYERTLRWAQHRNATWLLAFLSFIEAIFFPIPPEVMLAPMCLAQPKRGFWFAGVSLAASMVGAVIGYYLGHYAYEALKPVLSSLHMLDKIEQGIAVVREKSAASPWSVFWFLVLAGFSPIPMKVFTWASGIVGVPMLPFLASMLVGRGKRVFLIALAIRLGGERAERALHRYIEPVGWTALVILAALVGYLIWKA</sequence>
<dbReference type="STRING" id="1604334.SAMN05421546_0569"/>
<dbReference type="PANTHER" id="PTHR42709">
    <property type="entry name" value="ALKALINE PHOSPHATASE LIKE PROTEIN"/>
    <property type="match status" value="1"/>
</dbReference>
<dbReference type="InterPro" id="IPR051311">
    <property type="entry name" value="DedA_domain"/>
</dbReference>
<feature type="transmembrane region" description="Helical" evidence="1">
    <location>
        <begin position="178"/>
        <end position="199"/>
    </location>
</feature>
<keyword evidence="1" id="KW-1133">Transmembrane helix</keyword>
<dbReference type="GO" id="GO:0005886">
    <property type="term" value="C:plasma membrane"/>
    <property type="evidence" value="ECO:0007669"/>
    <property type="project" value="TreeGrafter"/>
</dbReference>
<dbReference type="Proteomes" id="UP000241788">
    <property type="component" value="Unassembled WGS sequence"/>
</dbReference>
<proteinExistence type="predicted"/>
<organism evidence="2 3">
    <name type="scientific">Solilutibacter tolerans</name>
    <dbReference type="NCBI Taxonomy" id="1604334"/>
    <lineage>
        <taxon>Bacteria</taxon>
        <taxon>Pseudomonadati</taxon>
        <taxon>Pseudomonadota</taxon>
        <taxon>Gammaproteobacteria</taxon>
        <taxon>Lysobacterales</taxon>
        <taxon>Lysobacteraceae</taxon>
        <taxon>Solilutibacter</taxon>
    </lineage>
</organism>
<dbReference type="OrthoDB" id="9810270at2"/>
<feature type="transmembrane region" description="Helical" evidence="1">
    <location>
        <begin position="114"/>
        <end position="133"/>
    </location>
</feature>
<keyword evidence="1" id="KW-0472">Membrane</keyword>
<feature type="transmembrane region" description="Helical" evidence="1">
    <location>
        <begin position="57"/>
        <end position="75"/>
    </location>
</feature>
<dbReference type="AlphaFoldDB" id="A0A1N6PCZ8"/>
<name>A0A1N6PCZ8_9GAMM</name>
<protein>
    <submittedName>
        <fullName evidence="2">Membrane protein YqaA, SNARE-associated domain</fullName>
    </submittedName>
</protein>